<gene>
    <name evidence="1" type="ORF">EF096_08175</name>
</gene>
<keyword evidence="2" id="KW-1185">Reference proteome</keyword>
<evidence type="ECO:0000313" key="1">
    <source>
        <dbReference type="EMBL" id="ROZ85403.1"/>
    </source>
</evidence>
<sequence>MTPEQFVARLGKPEHQFADTLSFIEQHYHYQPSAFANGAIHNTEDQNQGSCKVLAAAQDLQLTDLQTLQCFAEHYRSVLDNPTGSDHANIRAFMNSGLNAVSFNRQPLTRR</sequence>
<protein>
    <submittedName>
        <fullName evidence="1">HopJ type III effector protein</fullName>
    </submittedName>
</protein>
<dbReference type="Gene3D" id="3.20.160.10">
    <property type="entry name" value="vpa0580 domain like"/>
    <property type="match status" value="1"/>
</dbReference>
<dbReference type="InterPro" id="IPR038604">
    <property type="entry name" value="HopJ_sf"/>
</dbReference>
<dbReference type="Proteomes" id="UP000275199">
    <property type="component" value="Unassembled WGS sequence"/>
</dbReference>
<dbReference type="EMBL" id="RKKU01000007">
    <property type="protein sequence ID" value="ROZ85403.1"/>
    <property type="molecule type" value="Genomic_DNA"/>
</dbReference>
<comment type="caution">
    <text evidence="1">The sequence shown here is derived from an EMBL/GenBank/DDBJ whole genome shotgun (WGS) entry which is preliminary data.</text>
</comment>
<reference evidence="1 2" key="1">
    <citation type="submission" date="2018-11" db="EMBL/GenBank/DDBJ databases">
        <authorList>
            <person name="Jang G.I."/>
            <person name="Hwang C.Y."/>
        </authorList>
    </citation>
    <scope>NUCLEOTIDE SEQUENCE [LARGE SCALE GENOMIC DNA]</scope>
    <source>
        <strain evidence="1 2">SSM26</strain>
    </source>
</reference>
<dbReference type="RefSeq" id="WP_123889133.1">
    <property type="nucleotide sequence ID" value="NZ_RKKU01000007.1"/>
</dbReference>
<proteinExistence type="predicted"/>
<organism evidence="1 2">
    <name type="scientific">Pseudomonas neustonica</name>
    <dbReference type="NCBI Taxonomy" id="2487346"/>
    <lineage>
        <taxon>Bacteria</taxon>
        <taxon>Pseudomonadati</taxon>
        <taxon>Pseudomonadota</taxon>
        <taxon>Gammaproteobacteria</taxon>
        <taxon>Pseudomonadales</taxon>
        <taxon>Pseudomonadaceae</taxon>
        <taxon>Pseudomonas</taxon>
    </lineage>
</organism>
<name>A0ABX9XLJ9_9PSED</name>
<evidence type="ECO:0000313" key="2">
    <source>
        <dbReference type="Proteomes" id="UP000275199"/>
    </source>
</evidence>
<dbReference type="Pfam" id="PF08888">
    <property type="entry name" value="HopJ"/>
    <property type="match status" value="1"/>
</dbReference>
<accession>A0ABX9XLJ9</accession>
<dbReference type="InterPro" id="IPR014984">
    <property type="entry name" value="HopJ"/>
</dbReference>